<keyword evidence="1" id="KW-0175">Coiled coil</keyword>
<gene>
    <name evidence="2" type="ORF">QAB24_029370</name>
</gene>
<feature type="coiled-coil region" evidence="1">
    <location>
        <begin position="40"/>
        <end position="74"/>
    </location>
</feature>
<sequence length="139" mass="15200">MADMASITAGLNAVKLAFNIAKDLKDATAAFNEAEFRLKLSELYLSLSDARMNLAEAQQEISSLQGEISSLKAQLSTVDELEFRDGFYYRTTSVDGKPNGPFCPKCYEGSPKKLSSVMQATGINAHFGSKYCHACQSHF</sequence>
<dbReference type="RefSeq" id="WP_224250481.1">
    <property type="nucleotide sequence ID" value="NZ_CABEJB010000025.1"/>
</dbReference>
<dbReference type="EMBL" id="JARTTH020000002">
    <property type="protein sequence ID" value="MEC6054574.1"/>
    <property type="molecule type" value="Genomic_DNA"/>
</dbReference>
<name>A0AB35WLY1_9ENTR</name>
<evidence type="ECO:0000313" key="3">
    <source>
        <dbReference type="Proteomes" id="UP001175817"/>
    </source>
</evidence>
<dbReference type="Proteomes" id="UP001175817">
    <property type="component" value="Unassembled WGS sequence"/>
</dbReference>
<dbReference type="AlphaFoldDB" id="A0AB35WLY1"/>
<reference evidence="2" key="2">
    <citation type="submission" date="2024-01" db="EMBL/GenBank/DDBJ databases">
        <authorList>
            <person name="Macesic N."/>
        </authorList>
    </citation>
    <scope>NUCLEOTIDE SEQUENCE</scope>
    <source>
        <strain evidence="2">CPO078</strain>
    </source>
</reference>
<evidence type="ECO:0000256" key="1">
    <source>
        <dbReference type="SAM" id="Coils"/>
    </source>
</evidence>
<organism evidence="2 3">
    <name type="scientific">Klebsiella michiganensis</name>
    <dbReference type="NCBI Taxonomy" id="1134687"/>
    <lineage>
        <taxon>Bacteria</taxon>
        <taxon>Pseudomonadati</taxon>
        <taxon>Pseudomonadota</taxon>
        <taxon>Gammaproteobacteria</taxon>
        <taxon>Enterobacterales</taxon>
        <taxon>Enterobacteriaceae</taxon>
        <taxon>Klebsiella/Raoultella group</taxon>
        <taxon>Klebsiella</taxon>
    </lineage>
</organism>
<comment type="caution">
    <text evidence="2">The sequence shown here is derived from an EMBL/GenBank/DDBJ whole genome shotgun (WGS) entry which is preliminary data.</text>
</comment>
<accession>A0AB35WLY1</accession>
<evidence type="ECO:0000313" key="2">
    <source>
        <dbReference type="EMBL" id="MEC6054574.1"/>
    </source>
</evidence>
<reference evidence="2" key="1">
    <citation type="journal article" date="2023" name="Nat. Commun.">
        <title>Genomic dissection of endemic carbapenem resistance reveals metallo-beta-lactamase dissemination through clonal, plasmid and integron transfer.</title>
        <authorList>
            <person name="Macesic N."/>
            <person name="Hawkey J."/>
            <person name="Vezina B."/>
            <person name="Wisniewski J.A."/>
            <person name="Cottingham H."/>
            <person name="Blakeway L.V."/>
            <person name="Harshegyi T."/>
            <person name="Pragastis K."/>
            <person name="Badoordeen G.Z."/>
            <person name="Dennison A."/>
            <person name="Spelman D.W."/>
            <person name="Jenney A.W.J."/>
            <person name="Peleg A.Y."/>
        </authorList>
    </citation>
    <scope>NUCLEOTIDE SEQUENCE</scope>
    <source>
        <strain evidence="2">CPO078</strain>
    </source>
</reference>
<protein>
    <submittedName>
        <fullName evidence="2">Uncharacterized protein</fullName>
    </submittedName>
</protein>
<proteinExistence type="predicted"/>